<dbReference type="Proteomes" id="UP001433268">
    <property type="component" value="Unassembled WGS sequence"/>
</dbReference>
<evidence type="ECO:0000256" key="1">
    <source>
        <dbReference type="ARBA" id="ARBA00006484"/>
    </source>
</evidence>
<evidence type="ECO:0008006" key="5">
    <source>
        <dbReference type="Google" id="ProtNLM"/>
    </source>
</evidence>
<dbReference type="PANTHER" id="PTHR43669:SF4">
    <property type="entry name" value="SHORT-CHAIN DEHYDROGENASE"/>
    <property type="match status" value="1"/>
</dbReference>
<dbReference type="PANTHER" id="PTHR43669">
    <property type="entry name" value="5-KETO-D-GLUCONATE 5-REDUCTASE"/>
    <property type="match status" value="1"/>
</dbReference>
<comment type="caution">
    <text evidence="3">The sequence shown here is derived from an EMBL/GenBank/DDBJ whole genome shotgun (WGS) entry which is preliminary data.</text>
</comment>
<comment type="similarity">
    <text evidence="1">Belongs to the short-chain dehydrogenases/reductases (SDR) family.</text>
</comment>
<evidence type="ECO:0000313" key="4">
    <source>
        <dbReference type="Proteomes" id="UP001433268"/>
    </source>
</evidence>
<protein>
    <recommendedName>
        <fullName evidence="5">Short chain type dehydrogenase</fullName>
    </recommendedName>
</protein>
<dbReference type="SUPFAM" id="SSF51735">
    <property type="entry name" value="NAD(P)-binding Rossmann-fold domains"/>
    <property type="match status" value="1"/>
</dbReference>
<proteinExistence type="inferred from homology"/>
<dbReference type="GeneID" id="92050928"/>
<dbReference type="EMBL" id="JAQQWN010000009">
    <property type="protein sequence ID" value="KAK8066807.1"/>
    <property type="molecule type" value="Genomic_DNA"/>
</dbReference>
<accession>A0ABR1V6H8</accession>
<dbReference type="InterPro" id="IPR036291">
    <property type="entry name" value="NAD(P)-bd_dom_sf"/>
</dbReference>
<organism evidence="3 4">
    <name type="scientific">Apiospora hydei</name>
    <dbReference type="NCBI Taxonomy" id="1337664"/>
    <lineage>
        <taxon>Eukaryota</taxon>
        <taxon>Fungi</taxon>
        <taxon>Dikarya</taxon>
        <taxon>Ascomycota</taxon>
        <taxon>Pezizomycotina</taxon>
        <taxon>Sordariomycetes</taxon>
        <taxon>Xylariomycetidae</taxon>
        <taxon>Amphisphaeriales</taxon>
        <taxon>Apiosporaceae</taxon>
        <taxon>Apiospora</taxon>
    </lineage>
</organism>
<dbReference type="RefSeq" id="XP_066663560.1">
    <property type="nucleotide sequence ID" value="XM_066817868.1"/>
</dbReference>
<dbReference type="Pfam" id="PF00106">
    <property type="entry name" value="adh_short"/>
    <property type="match status" value="1"/>
</dbReference>
<gene>
    <name evidence="3" type="ORF">PG997_013554</name>
</gene>
<name>A0ABR1V6H8_9PEZI</name>
<dbReference type="Gene3D" id="3.40.50.720">
    <property type="entry name" value="NAD(P)-binding Rossmann-like Domain"/>
    <property type="match status" value="1"/>
</dbReference>
<evidence type="ECO:0000313" key="3">
    <source>
        <dbReference type="EMBL" id="KAK8066807.1"/>
    </source>
</evidence>
<keyword evidence="4" id="KW-1185">Reference proteome</keyword>
<sequence length="229" mass="23975">MSSTSPVALILGQGANVGKSVSAAFAKNGYRIALVARSLREENSTASELHVQGDLADPESIPAIFDTVKTKFGLPPSVVVYNASSGKPNDKADPLALPLEQFTRDFAINTTSAFMAAKHAALAFAALPASAARTFIFTGNCTNVMPIGALMDSGVGKSATAHIIQVAAEAYKDKGFKLYYADERKADGSPAYGAIDGEAHGEMYTALAKGATQGPWCQTFVKGVGYKKF</sequence>
<evidence type="ECO:0000256" key="2">
    <source>
        <dbReference type="ARBA" id="ARBA00023002"/>
    </source>
</evidence>
<reference evidence="3 4" key="1">
    <citation type="submission" date="2023-01" db="EMBL/GenBank/DDBJ databases">
        <title>Analysis of 21 Apiospora genomes using comparative genomics revels a genus with tremendous synthesis potential of carbohydrate active enzymes and secondary metabolites.</title>
        <authorList>
            <person name="Sorensen T."/>
        </authorList>
    </citation>
    <scope>NUCLEOTIDE SEQUENCE [LARGE SCALE GENOMIC DNA]</scope>
    <source>
        <strain evidence="3 4">CBS 114990</strain>
    </source>
</reference>
<keyword evidence="2" id="KW-0560">Oxidoreductase</keyword>
<dbReference type="InterPro" id="IPR002347">
    <property type="entry name" value="SDR_fam"/>
</dbReference>